<dbReference type="Proteomes" id="UP001193680">
    <property type="component" value="Unassembled WGS sequence"/>
</dbReference>
<accession>A0ABS0BW43</accession>
<dbReference type="EMBL" id="JACBGI020000010">
    <property type="protein sequence ID" value="MBF6058009.1"/>
    <property type="molecule type" value="Genomic_DNA"/>
</dbReference>
<proteinExistence type="predicted"/>
<protein>
    <submittedName>
        <fullName evidence="1">Uncharacterized protein</fullName>
    </submittedName>
</protein>
<evidence type="ECO:0000313" key="2">
    <source>
        <dbReference type="Proteomes" id="UP001193680"/>
    </source>
</evidence>
<reference evidence="1 2" key="1">
    <citation type="submission" date="2020-06" db="EMBL/GenBank/DDBJ databases">
        <authorList>
            <person name="Scott K."/>
        </authorList>
    </citation>
    <scope>NUCLEOTIDE SEQUENCE [LARGE SCALE GENOMIC DNA]</scope>
    <source>
        <strain evidence="1 2">HH1</strain>
    </source>
</reference>
<dbReference type="RefSeq" id="WP_185978154.1">
    <property type="nucleotide sequence ID" value="NZ_JACBGI020000010.1"/>
</dbReference>
<comment type="caution">
    <text evidence="1">The sequence shown here is derived from an EMBL/GenBank/DDBJ whole genome shotgun (WGS) entry which is preliminary data.</text>
</comment>
<name>A0ABS0BW43_9GAMM</name>
<sequence length="116" mass="13377">MKTAELQSEIKGILATLKWSQKKFARVIYAETNDIDNENEIARFEESLKKDLSRPTTKPERLVEYLRILSLQDEFQKSDMILPVYSKSGLLSETMEESMKDISLFVNGLISDEKSL</sequence>
<keyword evidence="2" id="KW-1185">Reference proteome</keyword>
<reference evidence="1 2" key="2">
    <citation type="submission" date="2020-11" db="EMBL/GenBank/DDBJ databases">
        <title>Sulfur oxidizing isolate from Hospital Hole Sinkhole.</title>
        <authorList>
            <person name="Scott K.M."/>
        </authorList>
    </citation>
    <scope>NUCLEOTIDE SEQUENCE [LARGE SCALE GENOMIC DNA]</scope>
    <source>
        <strain evidence="1 2">HH1</strain>
    </source>
</reference>
<evidence type="ECO:0000313" key="1">
    <source>
        <dbReference type="EMBL" id="MBF6058009.1"/>
    </source>
</evidence>
<organism evidence="1 2">
    <name type="scientific">Thiomicrorhabdus heinhorstiae</name>
    <dbReference type="NCBI Taxonomy" id="2748010"/>
    <lineage>
        <taxon>Bacteria</taxon>
        <taxon>Pseudomonadati</taxon>
        <taxon>Pseudomonadota</taxon>
        <taxon>Gammaproteobacteria</taxon>
        <taxon>Thiotrichales</taxon>
        <taxon>Piscirickettsiaceae</taxon>
        <taxon>Thiomicrorhabdus</taxon>
    </lineage>
</organism>
<gene>
    <name evidence="1" type="ORF">H8792_006595</name>
</gene>